<dbReference type="EMBL" id="SPQS01000022">
    <property type="protein sequence ID" value="TFV70214.1"/>
    <property type="molecule type" value="Genomic_DNA"/>
</dbReference>
<dbReference type="AlphaFoldDB" id="A0A4Y9KSG9"/>
<protein>
    <submittedName>
        <fullName evidence="1">Uncharacterized protein</fullName>
    </submittedName>
</protein>
<dbReference type="Proteomes" id="UP000298225">
    <property type="component" value="Unassembled WGS sequence"/>
</dbReference>
<name>A0A4Y9KSG9_9BRAD</name>
<evidence type="ECO:0000313" key="4">
    <source>
        <dbReference type="Proteomes" id="UP000298225"/>
    </source>
</evidence>
<sequence>MIWTKILPGPVDNRTEREAFAAWKKAAQELAHGNEAIANASRDELRKALVDLDALFRSAPGSAHKAYRNLTERRIEKAREAFIDSIGDGHLSWSLSDETPELAALRMGGLVR</sequence>
<reference evidence="2 3" key="2">
    <citation type="submission" date="2019-03" db="EMBL/GenBank/DDBJ databases">
        <title>Bradyrhizobium strains diversity.</title>
        <authorList>
            <person name="Urquiaga M.C.O."/>
            <person name="Hungria M."/>
            <person name="Delamuta J.R.M."/>
            <person name="Klepa M.S."/>
        </authorList>
    </citation>
    <scope>NUCLEOTIDE SEQUENCE [LARGE SCALE GENOMIC DNA]</scope>
    <source>
        <strain evidence="2 3">CNPSo 3426</strain>
    </source>
</reference>
<dbReference type="Proteomes" id="UP000297700">
    <property type="component" value="Unassembled WGS sequence"/>
</dbReference>
<dbReference type="OrthoDB" id="7593639at2"/>
<gene>
    <name evidence="2" type="ORF">E4K64_30630</name>
    <name evidence="1" type="ORF">E4K66_36575</name>
</gene>
<evidence type="ECO:0000313" key="1">
    <source>
        <dbReference type="EMBL" id="TFV30137.1"/>
    </source>
</evidence>
<reference evidence="1 4" key="1">
    <citation type="submission" date="2019-03" db="EMBL/GenBank/DDBJ databases">
        <title>Bradyrhizobium strains diversity isolated from Chamaecrista fasciculata.</title>
        <authorList>
            <person name="Urquiaga M.C.O."/>
            <person name="Hungria M."/>
            <person name="Delamuta J.R.M."/>
        </authorList>
    </citation>
    <scope>NUCLEOTIDE SEQUENCE [LARGE SCALE GENOMIC DNA]</scope>
    <source>
        <strain evidence="1 4">CNPSo 3424</strain>
    </source>
</reference>
<evidence type="ECO:0000313" key="2">
    <source>
        <dbReference type="EMBL" id="TFV70214.1"/>
    </source>
</evidence>
<accession>A0A4Y9NQZ5</accession>
<keyword evidence="4" id="KW-1185">Reference proteome</keyword>
<dbReference type="EMBL" id="SPQU01000041">
    <property type="protein sequence ID" value="TFV30137.1"/>
    <property type="molecule type" value="Genomic_DNA"/>
</dbReference>
<evidence type="ECO:0000313" key="3">
    <source>
        <dbReference type="Proteomes" id="UP000297700"/>
    </source>
</evidence>
<comment type="caution">
    <text evidence="1">The sequence shown here is derived from an EMBL/GenBank/DDBJ whole genome shotgun (WGS) entry which is preliminary data.</text>
</comment>
<organism evidence="1 4">
    <name type="scientific">Bradyrhizobium frederickii</name>
    <dbReference type="NCBI Taxonomy" id="2560054"/>
    <lineage>
        <taxon>Bacteria</taxon>
        <taxon>Pseudomonadati</taxon>
        <taxon>Pseudomonadota</taxon>
        <taxon>Alphaproteobacteria</taxon>
        <taxon>Hyphomicrobiales</taxon>
        <taxon>Nitrobacteraceae</taxon>
        <taxon>Bradyrhizobium</taxon>
    </lineage>
</organism>
<accession>A0A4Y9KSG9</accession>
<dbReference type="RefSeq" id="WP_126261723.1">
    <property type="nucleotide sequence ID" value="NZ_SPQS01000022.1"/>
</dbReference>
<proteinExistence type="predicted"/>